<gene>
    <name evidence="7" type="ORF">SAMN05421734_101264</name>
</gene>
<keyword evidence="4" id="KW-0804">Transcription</keyword>
<sequence>MSNQSSCGHTEHCVRRVPIFNHLNDQDMAEIMSVVHSRQFKKGDHVFHTDDRSEGLYVVHKGKVRIYRLSENGKEQLVRLLLPGDFTGELAIFQSKDHTSFAEALTDASICRISRQDFNDLITDYPSIAVKMLNALANRLDQAEQQTTRFATESVSKRLAYFLNELMQADQSKSITLPMSRKDLALYLGTTPETISRELKRFEKEGYVANKSPREIHIYNLDDLF</sequence>
<keyword evidence="3" id="KW-0010">Activator</keyword>
<dbReference type="STRING" id="1612202.SAMN05421734_101264"/>
<dbReference type="Pfam" id="PF13545">
    <property type="entry name" value="HTH_Crp_2"/>
    <property type="match status" value="1"/>
</dbReference>
<dbReference type="InterPro" id="IPR036390">
    <property type="entry name" value="WH_DNA-bd_sf"/>
</dbReference>
<evidence type="ECO:0000259" key="6">
    <source>
        <dbReference type="PROSITE" id="PS51063"/>
    </source>
</evidence>
<evidence type="ECO:0000256" key="2">
    <source>
        <dbReference type="ARBA" id="ARBA00023125"/>
    </source>
</evidence>
<dbReference type="SUPFAM" id="SSF46785">
    <property type="entry name" value="Winged helix' DNA-binding domain"/>
    <property type="match status" value="1"/>
</dbReference>
<evidence type="ECO:0000256" key="3">
    <source>
        <dbReference type="ARBA" id="ARBA00023159"/>
    </source>
</evidence>
<dbReference type="GO" id="GO:0005829">
    <property type="term" value="C:cytosol"/>
    <property type="evidence" value="ECO:0007669"/>
    <property type="project" value="TreeGrafter"/>
</dbReference>
<dbReference type="CDD" id="cd00038">
    <property type="entry name" value="CAP_ED"/>
    <property type="match status" value="1"/>
</dbReference>
<dbReference type="InterPro" id="IPR018490">
    <property type="entry name" value="cNMP-bd_dom_sf"/>
</dbReference>
<dbReference type="SMART" id="SM00419">
    <property type="entry name" value="HTH_CRP"/>
    <property type="match status" value="1"/>
</dbReference>
<feature type="domain" description="Cyclic nucleotide-binding" evidence="5">
    <location>
        <begin position="19"/>
        <end position="139"/>
    </location>
</feature>
<dbReference type="GO" id="GO:0003677">
    <property type="term" value="F:DNA binding"/>
    <property type="evidence" value="ECO:0007669"/>
    <property type="project" value="UniProtKB-KW"/>
</dbReference>
<protein>
    <submittedName>
        <fullName evidence="7">CRP/FNR family transcriptional regulator, anaerobic regulatory protein</fullName>
    </submittedName>
</protein>
<dbReference type="AlphaFoldDB" id="A0A1G6GM26"/>
<accession>A0A1G6GM26</accession>
<dbReference type="InterPro" id="IPR014710">
    <property type="entry name" value="RmlC-like_jellyroll"/>
</dbReference>
<evidence type="ECO:0000256" key="4">
    <source>
        <dbReference type="ARBA" id="ARBA00023163"/>
    </source>
</evidence>
<dbReference type="RefSeq" id="WP_245719366.1">
    <property type="nucleotide sequence ID" value="NZ_FMYI01000001.1"/>
</dbReference>
<dbReference type="PROSITE" id="PS51063">
    <property type="entry name" value="HTH_CRP_2"/>
    <property type="match status" value="1"/>
</dbReference>
<proteinExistence type="predicted"/>
<dbReference type="InterPro" id="IPR000595">
    <property type="entry name" value="cNMP-bd_dom"/>
</dbReference>
<dbReference type="InterPro" id="IPR050397">
    <property type="entry name" value="Env_Response_Regulators"/>
</dbReference>
<dbReference type="GO" id="GO:0003700">
    <property type="term" value="F:DNA-binding transcription factor activity"/>
    <property type="evidence" value="ECO:0007669"/>
    <property type="project" value="InterPro"/>
</dbReference>
<dbReference type="PROSITE" id="PS50042">
    <property type="entry name" value="CNMP_BINDING_3"/>
    <property type="match status" value="1"/>
</dbReference>
<evidence type="ECO:0000259" key="5">
    <source>
        <dbReference type="PROSITE" id="PS50042"/>
    </source>
</evidence>
<dbReference type="Gene3D" id="2.60.120.10">
    <property type="entry name" value="Jelly Rolls"/>
    <property type="match status" value="1"/>
</dbReference>
<keyword evidence="8" id="KW-1185">Reference proteome</keyword>
<feature type="domain" description="HTH crp-type" evidence="6">
    <location>
        <begin position="153"/>
        <end position="222"/>
    </location>
</feature>
<keyword evidence="1" id="KW-0805">Transcription regulation</keyword>
<dbReference type="Gene3D" id="1.10.10.10">
    <property type="entry name" value="Winged helix-like DNA-binding domain superfamily/Winged helix DNA-binding domain"/>
    <property type="match status" value="1"/>
</dbReference>
<reference evidence="8" key="1">
    <citation type="submission" date="2016-09" db="EMBL/GenBank/DDBJ databases">
        <authorList>
            <person name="Varghese N."/>
            <person name="Submissions S."/>
        </authorList>
    </citation>
    <scope>NUCLEOTIDE SEQUENCE [LARGE SCALE GENOMIC DNA]</scope>
    <source>
        <strain evidence="8">S5</strain>
    </source>
</reference>
<dbReference type="CDD" id="cd00092">
    <property type="entry name" value="HTH_CRP"/>
    <property type="match status" value="1"/>
</dbReference>
<evidence type="ECO:0000313" key="7">
    <source>
        <dbReference type="EMBL" id="SDB82969.1"/>
    </source>
</evidence>
<name>A0A1G6GM26_9BACI</name>
<dbReference type="InterPro" id="IPR018335">
    <property type="entry name" value="Tscrpt_reg_HTH_Crp-type_CS"/>
</dbReference>
<dbReference type="Proteomes" id="UP000242949">
    <property type="component" value="Unassembled WGS sequence"/>
</dbReference>
<organism evidence="7 8">
    <name type="scientific">Pelagirhabdus alkalitolerans</name>
    <dbReference type="NCBI Taxonomy" id="1612202"/>
    <lineage>
        <taxon>Bacteria</taxon>
        <taxon>Bacillati</taxon>
        <taxon>Bacillota</taxon>
        <taxon>Bacilli</taxon>
        <taxon>Bacillales</taxon>
        <taxon>Bacillaceae</taxon>
        <taxon>Pelagirhabdus</taxon>
    </lineage>
</organism>
<dbReference type="InterPro" id="IPR012318">
    <property type="entry name" value="HTH_CRP"/>
</dbReference>
<dbReference type="PROSITE" id="PS00042">
    <property type="entry name" value="HTH_CRP_1"/>
    <property type="match status" value="1"/>
</dbReference>
<dbReference type="EMBL" id="FMYI01000001">
    <property type="protein sequence ID" value="SDB82969.1"/>
    <property type="molecule type" value="Genomic_DNA"/>
</dbReference>
<dbReference type="PANTHER" id="PTHR24567">
    <property type="entry name" value="CRP FAMILY TRANSCRIPTIONAL REGULATORY PROTEIN"/>
    <property type="match status" value="1"/>
</dbReference>
<dbReference type="PANTHER" id="PTHR24567:SF28">
    <property type="entry name" value="LISTERIOLYSIN REGULATORY PROTEIN"/>
    <property type="match status" value="1"/>
</dbReference>
<evidence type="ECO:0000313" key="8">
    <source>
        <dbReference type="Proteomes" id="UP000242949"/>
    </source>
</evidence>
<keyword evidence="2" id="KW-0238">DNA-binding</keyword>
<evidence type="ECO:0000256" key="1">
    <source>
        <dbReference type="ARBA" id="ARBA00023015"/>
    </source>
</evidence>
<dbReference type="PRINTS" id="PR00034">
    <property type="entry name" value="HTHCRP"/>
</dbReference>
<dbReference type="Pfam" id="PF00027">
    <property type="entry name" value="cNMP_binding"/>
    <property type="match status" value="1"/>
</dbReference>
<dbReference type="SMART" id="SM00100">
    <property type="entry name" value="cNMP"/>
    <property type="match status" value="1"/>
</dbReference>
<dbReference type="InterPro" id="IPR036388">
    <property type="entry name" value="WH-like_DNA-bd_sf"/>
</dbReference>
<dbReference type="SUPFAM" id="SSF51206">
    <property type="entry name" value="cAMP-binding domain-like"/>
    <property type="match status" value="1"/>
</dbReference>